<dbReference type="RefSeq" id="WP_330815401.1">
    <property type="nucleotide sequence ID" value="NZ_JAZBJO010000045.1"/>
</dbReference>
<gene>
    <name evidence="1" type="ORF">V2J94_41335</name>
</gene>
<dbReference type="Proteomes" id="UP001354709">
    <property type="component" value="Unassembled WGS sequence"/>
</dbReference>
<comment type="caution">
    <text evidence="1">The sequence shown here is derived from an EMBL/GenBank/DDBJ whole genome shotgun (WGS) entry which is preliminary data.</text>
</comment>
<organism evidence="1 2">
    <name type="scientific">Streptomyces asiaticus subsp. ignotus</name>
    <dbReference type="NCBI Taxonomy" id="3098222"/>
    <lineage>
        <taxon>Bacteria</taxon>
        <taxon>Bacillati</taxon>
        <taxon>Actinomycetota</taxon>
        <taxon>Actinomycetes</taxon>
        <taxon>Kitasatosporales</taxon>
        <taxon>Streptomycetaceae</taxon>
        <taxon>Streptomyces</taxon>
        <taxon>Streptomyces violaceusniger group</taxon>
    </lineage>
</organism>
<dbReference type="EMBL" id="JAZBJO010000045">
    <property type="protein sequence ID" value="MEE4598214.1"/>
    <property type="molecule type" value="Genomic_DNA"/>
</dbReference>
<accession>A0ABU7Q9Z0</accession>
<evidence type="ECO:0008006" key="3">
    <source>
        <dbReference type="Google" id="ProtNLM"/>
    </source>
</evidence>
<keyword evidence="2" id="KW-1185">Reference proteome</keyword>
<evidence type="ECO:0000313" key="2">
    <source>
        <dbReference type="Proteomes" id="UP001354709"/>
    </source>
</evidence>
<name>A0ABU7Q9Z0_9ACTN</name>
<evidence type="ECO:0000313" key="1">
    <source>
        <dbReference type="EMBL" id="MEE4598214.1"/>
    </source>
</evidence>
<sequence length="134" mass="14334">MAWQPGQIIDADGLNNPTPITLTTGVTAASGWVVTLQTLDIVSGSRIANVVLQRSGADITNPGGSSGNITPDLEICTVDEDWRPRDSLYELCSTGIGHGSMRIQPDGSCQWLTWIPGANVTSGSSMRWSWTFAR</sequence>
<reference evidence="1 2" key="1">
    <citation type="submission" date="2023-11" db="EMBL/GenBank/DDBJ databases">
        <title>30 novel species of actinomycetes from the DSMZ collection.</title>
        <authorList>
            <person name="Nouioui I."/>
        </authorList>
    </citation>
    <scope>NUCLEOTIDE SEQUENCE [LARGE SCALE GENOMIC DNA]</scope>
    <source>
        <strain evidence="1 2">DSM 41524</strain>
    </source>
</reference>
<proteinExistence type="predicted"/>
<protein>
    <recommendedName>
        <fullName evidence="3">Ricin B lectin domain-containing protein</fullName>
    </recommendedName>
</protein>